<reference evidence="2" key="1">
    <citation type="journal article" date="2022" name="New Phytol.">
        <title>Evolutionary transition to the ectomycorrhizal habit in the genomes of a hyperdiverse lineage of mushroom-forming fungi.</title>
        <authorList>
            <person name="Looney B."/>
            <person name="Miyauchi S."/>
            <person name="Morin E."/>
            <person name="Drula E."/>
            <person name="Courty P.E."/>
            <person name="Kohler A."/>
            <person name="Kuo A."/>
            <person name="LaButti K."/>
            <person name="Pangilinan J."/>
            <person name="Lipzen A."/>
            <person name="Riley R."/>
            <person name="Andreopoulos W."/>
            <person name="He G."/>
            <person name="Johnson J."/>
            <person name="Nolan M."/>
            <person name="Tritt A."/>
            <person name="Barry K.W."/>
            <person name="Grigoriev I.V."/>
            <person name="Nagy L.G."/>
            <person name="Hibbett D."/>
            <person name="Henrissat B."/>
            <person name="Matheny P.B."/>
            <person name="Labbe J."/>
            <person name="Martin F.M."/>
        </authorList>
    </citation>
    <scope>NUCLEOTIDE SEQUENCE</scope>
    <source>
        <strain evidence="2">BPL690</strain>
    </source>
</reference>
<proteinExistence type="predicted"/>
<evidence type="ECO:0000313" key="3">
    <source>
        <dbReference type="Proteomes" id="UP001203297"/>
    </source>
</evidence>
<name>A0AAD4LV91_9AGAM</name>
<keyword evidence="3" id="KW-1185">Reference proteome</keyword>
<feature type="region of interest" description="Disordered" evidence="1">
    <location>
        <begin position="520"/>
        <end position="565"/>
    </location>
</feature>
<protein>
    <submittedName>
        <fullName evidence="2">Uncharacterized protein</fullName>
    </submittedName>
</protein>
<dbReference type="AlphaFoldDB" id="A0AAD4LV91"/>
<feature type="compositionally biased region" description="Low complexity" evidence="1">
    <location>
        <begin position="549"/>
        <end position="559"/>
    </location>
</feature>
<evidence type="ECO:0000256" key="1">
    <source>
        <dbReference type="SAM" id="MobiDB-lite"/>
    </source>
</evidence>
<accession>A0AAD4LV91</accession>
<comment type="caution">
    <text evidence="2">The sequence shown here is derived from an EMBL/GenBank/DDBJ whole genome shotgun (WGS) entry which is preliminary data.</text>
</comment>
<dbReference type="Proteomes" id="UP001203297">
    <property type="component" value="Unassembled WGS sequence"/>
</dbReference>
<gene>
    <name evidence="2" type="ORF">B0F90DRAFT_1783492</name>
</gene>
<sequence>MEEQEDYCLPPGYTSLTQSTKGIFNISYLSLALHGITQEIDPVVPPERYPRRPYPHSSMRSRYPTSEIGMLSLNRESVFYSRPLFQVCRLFYELTHQPMVWKRILRTFHLPLPPLPPTIRYSFPSLSSFEAERLVTRALSAEANWRSTVPKAYKSWRFCVYADVMSMKIVPGGKYVVASVREGTGRYALMLLMMEHRVKTAYPVAKIATPSKAYKIEAKYARYEAEMGILISYVRREPKRASDRMAGIDVSDYSEDHFIDYPVPVRYELNVLHCPLPALHIAEDPRFPPGSSAYTTRVDAQQPPFRSVTTIRSNTAFEFTDLDVLNSAPYVVAVQGRLILFKNLVSRNIRRVRVGALFGYEEEVSEIHPNGLFTYDIRAIRLLTPQRELLVVRTDRKDVTMPLALELYKIPKDSEFSQAHDVQVVWPRSVHTIAAGSQLMQVTISAVPSSTDGEDATAALTAYAEPPPVSIFVVMRDPWHTVQFRLWPERVPKTEIDLFRPDSEWQAEIQAAAAAAVGNGAEEGEVEEVIAEGEDPEENSEDAMTVDDTTTPSTPQEVPQSPPPVVPLRDTAFRFQLYGPFFKIISYKYSANAALGTLRILPGTTRPLLVGIQAGDRRATPALHDLWAYADLIAPPTPHARWQEDEERRAAGEAERGWVDAALKRRESPAAVAQLALPPRAVREKFSRGLVAIEWDDWSMSMCTVCVHEPKIIYLFQFAPTPTESES</sequence>
<evidence type="ECO:0000313" key="2">
    <source>
        <dbReference type="EMBL" id="KAI0290749.1"/>
    </source>
</evidence>
<dbReference type="EMBL" id="WTXG01000203">
    <property type="protein sequence ID" value="KAI0290749.1"/>
    <property type="molecule type" value="Genomic_DNA"/>
</dbReference>
<organism evidence="2 3">
    <name type="scientific">Multifurca ochricompacta</name>
    <dbReference type="NCBI Taxonomy" id="376703"/>
    <lineage>
        <taxon>Eukaryota</taxon>
        <taxon>Fungi</taxon>
        <taxon>Dikarya</taxon>
        <taxon>Basidiomycota</taxon>
        <taxon>Agaricomycotina</taxon>
        <taxon>Agaricomycetes</taxon>
        <taxon>Russulales</taxon>
        <taxon>Russulaceae</taxon>
        <taxon>Multifurca</taxon>
    </lineage>
</organism>
<feature type="compositionally biased region" description="Acidic residues" evidence="1">
    <location>
        <begin position="522"/>
        <end position="545"/>
    </location>
</feature>